<dbReference type="EMBL" id="MK500512">
    <property type="protein sequence ID" value="QBK91159.1"/>
    <property type="molecule type" value="Genomic_DNA"/>
</dbReference>
<gene>
    <name evidence="1" type="ORF">LCPAC202_01330</name>
</gene>
<reference evidence="1" key="1">
    <citation type="journal article" date="2019" name="MBio">
        <title>Virus Genomes from Deep Sea Sediments Expand the Ocean Megavirome and Support Independent Origins of Viral Gigantism.</title>
        <authorList>
            <person name="Backstrom D."/>
            <person name="Yutin N."/>
            <person name="Jorgensen S.L."/>
            <person name="Dharamshi J."/>
            <person name="Homa F."/>
            <person name="Zaremba-Niedwiedzka K."/>
            <person name="Spang A."/>
            <person name="Wolf Y.I."/>
            <person name="Koonin E.V."/>
            <person name="Ettema T.J."/>
        </authorList>
    </citation>
    <scope>NUCLEOTIDE SEQUENCE</scope>
</reference>
<organism evidence="1">
    <name type="scientific">Pithovirus LCPAC202</name>
    <dbReference type="NCBI Taxonomy" id="2506592"/>
    <lineage>
        <taxon>Viruses</taxon>
        <taxon>Pithoviruses</taxon>
    </lineage>
</organism>
<name>A0A481Z7R3_9VIRU</name>
<sequence length="125" mass="14639">MDIKMDNTKIEPIALSVGSYDSDRWSPQKQHDLFDKIKSMNSKVYDELLKRAKIMNGHSLDMISIPTKMTWQEVIDTEDGYIINTIINRKELSALYLNDQGFINWIMKTPKSGTKFMEELKKEYN</sequence>
<protein>
    <submittedName>
        <fullName evidence="1">Uncharacterized protein</fullName>
    </submittedName>
</protein>
<accession>A0A481Z7R3</accession>
<proteinExistence type="predicted"/>
<evidence type="ECO:0000313" key="1">
    <source>
        <dbReference type="EMBL" id="QBK91159.1"/>
    </source>
</evidence>